<comment type="caution">
    <text evidence="1">The sequence shown here is derived from an EMBL/GenBank/DDBJ whole genome shotgun (WGS) entry which is preliminary data.</text>
</comment>
<evidence type="ECO:0000313" key="1">
    <source>
        <dbReference type="EMBL" id="RAV99855.1"/>
    </source>
</evidence>
<dbReference type="AlphaFoldDB" id="A0A364Y255"/>
<evidence type="ECO:0000313" key="2">
    <source>
        <dbReference type="Proteomes" id="UP000251889"/>
    </source>
</evidence>
<accession>A0A364Y255</accession>
<dbReference type="InterPro" id="IPR008978">
    <property type="entry name" value="HSP20-like_chaperone"/>
</dbReference>
<name>A0A364Y255_9BACT</name>
<gene>
    <name evidence="1" type="ORF">DQQ10_17595</name>
</gene>
<dbReference type="SUPFAM" id="SSF49764">
    <property type="entry name" value="HSP20-like chaperones"/>
    <property type="match status" value="1"/>
</dbReference>
<evidence type="ECO:0008006" key="3">
    <source>
        <dbReference type="Google" id="ProtNLM"/>
    </source>
</evidence>
<dbReference type="Gene3D" id="2.60.40.790">
    <property type="match status" value="1"/>
</dbReference>
<dbReference type="EMBL" id="QMFY01000009">
    <property type="protein sequence ID" value="RAV99855.1"/>
    <property type="molecule type" value="Genomic_DNA"/>
</dbReference>
<dbReference type="CDD" id="cd00298">
    <property type="entry name" value="ACD_sHsps_p23-like"/>
    <property type="match status" value="1"/>
</dbReference>
<protein>
    <recommendedName>
        <fullName evidence="3">SHSP domain-containing protein</fullName>
    </recommendedName>
</protein>
<keyword evidence="2" id="KW-1185">Reference proteome</keyword>
<proteinExistence type="predicted"/>
<dbReference type="Proteomes" id="UP000251889">
    <property type="component" value="Unassembled WGS sequence"/>
</dbReference>
<reference evidence="1 2" key="1">
    <citation type="submission" date="2018-06" db="EMBL/GenBank/DDBJ databases">
        <title>Chryseolinea flavus sp. nov., a member of the phylum Bacteroidetes isolated from soil.</title>
        <authorList>
            <person name="Li Y."/>
            <person name="Wang J."/>
        </authorList>
    </citation>
    <scope>NUCLEOTIDE SEQUENCE [LARGE SCALE GENOMIC DNA]</scope>
    <source>
        <strain evidence="1 2">SDU1-6</strain>
    </source>
</reference>
<sequence>MCIVTFSVEGEQRMKKHNYLDLGTAVDVLNTINGGMSEPQMIVNHNHEGREIRMRIPGISRDSLHVEIHNNSLTIYHYTTLLSQDMMIDLPRIVYSKVIPYFIDINKISAHTEDEDLIVELPYNRLSNGFHRDLKIQE</sequence>
<organism evidence="1 2">
    <name type="scientific">Pseudochryseolinea flava</name>
    <dbReference type="NCBI Taxonomy" id="2059302"/>
    <lineage>
        <taxon>Bacteria</taxon>
        <taxon>Pseudomonadati</taxon>
        <taxon>Bacteroidota</taxon>
        <taxon>Cytophagia</taxon>
        <taxon>Cytophagales</taxon>
        <taxon>Fulvivirgaceae</taxon>
        <taxon>Pseudochryseolinea</taxon>
    </lineage>
</organism>